<feature type="domain" description="HSF-type DNA-binding" evidence="9">
    <location>
        <begin position="119"/>
        <end position="143"/>
    </location>
</feature>
<evidence type="ECO:0000256" key="6">
    <source>
        <dbReference type="ARBA" id="ARBA00023242"/>
    </source>
</evidence>
<dbReference type="GO" id="GO:0043565">
    <property type="term" value="F:sequence-specific DNA binding"/>
    <property type="evidence" value="ECO:0007669"/>
    <property type="project" value="InterPro"/>
</dbReference>
<evidence type="ECO:0000256" key="7">
    <source>
        <dbReference type="RuleBase" id="RU004020"/>
    </source>
</evidence>
<dbReference type="Pfam" id="PF00447">
    <property type="entry name" value="HSF_DNA-bind"/>
    <property type="match status" value="1"/>
</dbReference>
<reference evidence="10" key="1">
    <citation type="journal article" date="2014" name="Genome Announc.">
        <title>De novo whole-genome sequence and genome annotation of Lichtheimia ramosa.</title>
        <authorList>
            <person name="Linde J."/>
            <person name="Schwartze V."/>
            <person name="Binder U."/>
            <person name="Lass-Florl C."/>
            <person name="Voigt K."/>
            <person name="Horn F."/>
        </authorList>
    </citation>
    <scope>NUCLEOTIDE SEQUENCE</scope>
    <source>
        <strain evidence="10">JMRC FSU:6197</strain>
    </source>
</reference>
<evidence type="ECO:0000256" key="3">
    <source>
        <dbReference type="ARBA" id="ARBA00023015"/>
    </source>
</evidence>
<evidence type="ECO:0000313" key="10">
    <source>
        <dbReference type="EMBL" id="CDS13061.1"/>
    </source>
</evidence>
<name>A0A077WZQ8_9FUNG</name>
<evidence type="ECO:0000256" key="8">
    <source>
        <dbReference type="SAM" id="MobiDB-lite"/>
    </source>
</evidence>
<dbReference type="PANTHER" id="PTHR10015:SF427">
    <property type="entry name" value="HEAT SHOCK FACTOR PROTEIN"/>
    <property type="match status" value="1"/>
</dbReference>
<dbReference type="AlphaFoldDB" id="A0A077WZQ8"/>
<comment type="subcellular location">
    <subcellularLocation>
        <location evidence="1">Nucleus</location>
    </subcellularLocation>
</comment>
<evidence type="ECO:0000256" key="1">
    <source>
        <dbReference type="ARBA" id="ARBA00004123"/>
    </source>
</evidence>
<gene>
    <name evidence="10" type="ORF">LRAMOSA05245</name>
</gene>
<dbReference type="Gene3D" id="1.10.10.10">
    <property type="entry name" value="Winged helix-like DNA-binding domain superfamily/Winged helix DNA-binding domain"/>
    <property type="match status" value="1"/>
</dbReference>
<evidence type="ECO:0000256" key="4">
    <source>
        <dbReference type="ARBA" id="ARBA00023125"/>
    </source>
</evidence>
<keyword evidence="6" id="KW-0539">Nucleus</keyword>
<dbReference type="PROSITE" id="PS00434">
    <property type="entry name" value="HSF_DOMAIN"/>
    <property type="match status" value="1"/>
</dbReference>
<keyword evidence="4" id="KW-0238">DNA-binding</keyword>
<dbReference type="InterPro" id="IPR036390">
    <property type="entry name" value="WH_DNA-bd_sf"/>
</dbReference>
<feature type="compositionally biased region" description="Polar residues" evidence="8">
    <location>
        <begin position="49"/>
        <end position="69"/>
    </location>
</feature>
<dbReference type="SUPFAM" id="SSF46785">
    <property type="entry name" value="Winged helix' DNA-binding domain"/>
    <property type="match status" value="1"/>
</dbReference>
<evidence type="ECO:0000256" key="2">
    <source>
        <dbReference type="ARBA" id="ARBA00006403"/>
    </source>
</evidence>
<dbReference type="InterPro" id="IPR036388">
    <property type="entry name" value="WH-like_DNA-bd_sf"/>
</dbReference>
<dbReference type="EMBL" id="LK023368">
    <property type="protein sequence ID" value="CDS13061.1"/>
    <property type="molecule type" value="Genomic_DNA"/>
</dbReference>
<dbReference type="OrthoDB" id="60033at2759"/>
<keyword evidence="5" id="KW-0804">Transcription</keyword>
<dbReference type="InterPro" id="IPR000232">
    <property type="entry name" value="HSF_DNA-bd"/>
</dbReference>
<sequence length="341" mass="39262">MALPENDLYSVNLSFSSSPRSSQFSPTASSPATPYLSSSPQDGYFMGYNPSQNNDMYPQLEPQQQPQRGHQTERRNVSTFISKLYSMVGDKKHQDLICWNNAGTSFLITNSKSFSQQVLPEYFKHGNFSSFVRQLNMYGFRKINKAPRIKRGGMASQEEIWEFSHQKFQRDWPDMLWEIKRKAVESDVLRRETGDMQACFSMVQQSQDNLIEQFRMLQDNFSTMLRGFEDLKKSQMQIQMGIHRLSQLDRYDANSFDEPVTLNSDPLINHPPRPQNAIYVKGEQQNPSVFVTSPSNMYQPFPQQQQQPFYNPQGNCFLDAVNTPLPPSPLSSSSFASENFC</sequence>
<feature type="compositionally biased region" description="Low complexity" evidence="8">
    <location>
        <begin position="15"/>
        <end position="40"/>
    </location>
</feature>
<proteinExistence type="inferred from homology"/>
<evidence type="ECO:0000256" key="5">
    <source>
        <dbReference type="ARBA" id="ARBA00023163"/>
    </source>
</evidence>
<keyword evidence="3" id="KW-0805">Transcription regulation</keyword>
<feature type="region of interest" description="Disordered" evidence="8">
    <location>
        <begin position="15"/>
        <end position="74"/>
    </location>
</feature>
<dbReference type="GO" id="GO:0005634">
    <property type="term" value="C:nucleus"/>
    <property type="evidence" value="ECO:0007669"/>
    <property type="project" value="UniProtKB-SubCell"/>
</dbReference>
<accession>A0A077WZQ8</accession>
<organism evidence="10">
    <name type="scientific">Lichtheimia ramosa</name>
    <dbReference type="NCBI Taxonomy" id="688394"/>
    <lineage>
        <taxon>Eukaryota</taxon>
        <taxon>Fungi</taxon>
        <taxon>Fungi incertae sedis</taxon>
        <taxon>Mucoromycota</taxon>
        <taxon>Mucoromycotina</taxon>
        <taxon>Mucoromycetes</taxon>
        <taxon>Mucorales</taxon>
        <taxon>Lichtheimiaceae</taxon>
        <taxon>Lichtheimia</taxon>
    </lineage>
</organism>
<evidence type="ECO:0000259" key="9">
    <source>
        <dbReference type="PROSITE" id="PS00434"/>
    </source>
</evidence>
<comment type="similarity">
    <text evidence="2 7">Belongs to the HSF family.</text>
</comment>
<protein>
    <recommendedName>
        <fullName evidence="9">HSF-type DNA-binding domain-containing protein</fullName>
    </recommendedName>
</protein>
<dbReference type="SMART" id="SM00415">
    <property type="entry name" value="HSF"/>
    <property type="match status" value="1"/>
</dbReference>
<dbReference type="PRINTS" id="PR00056">
    <property type="entry name" value="HSFDOMAIN"/>
</dbReference>
<dbReference type="GO" id="GO:0003700">
    <property type="term" value="F:DNA-binding transcription factor activity"/>
    <property type="evidence" value="ECO:0007669"/>
    <property type="project" value="InterPro"/>
</dbReference>
<dbReference type="FunFam" id="1.10.10.10:FF:000027">
    <property type="entry name" value="Heat shock transcription factor 1"/>
    <property type="match status" value="1"/>
</dbReference>
<dbReference type="PANTHER" id="PTHR10015">
    <property type="entry name" value="HEAT SHOCK TRANSCRIPTION FACTOR"/>
    <property type="match status" value="1"/>
</dbReference>